<feature type="region of interest" description="Disordered" evidence="3">
    <location>
        <begin position="256"/>
        <end position="276"/>
    </location>
</feature>
<sequence>MPSSSTAVNHQTPGLKTCFKTPEGRYKLQYEKTHPVKAVSQLIIAYLKEKPTNQAWCEVRHFSNSNPVCHAFDSEVEDGHDLIIALHSGDVYSVSLRQQLQDPGRKLIAAQRYHKYGTSSNRHLNFAGYLRIFDFAKKQLKFGGKSYDGALLCCAWRYLQFLMANILTGGEDDLVQVWSIGDRKIVAWGEGHNSWVIGVAFDSYWSAPNSEVTGEKLCIIFVRLVSCHSVEGFKEESIGIGRRMIVPYFERQLRANIPPSGPSKQHNSGGHRKSWP</sequence>
<dbReference type="SUPFAM" id="SSF50978">
    <property type="entry name" value="WD40 repeat-like"/>
    <property type="match status" value="1"/>
</dbReference>
<dbReference type="PANTHER" id="PTHR14107:SF16">
    <property type="entry name" value="AT02583P"/>
    <property type="match status" value="1"/>
</dbReference>
<evidence type="ECO:0000256" key="2">
    <source>
        <dbReference type="ARBA" id="ARBA00022737"/>
    </source>
</evidence>
<dbReference type="EMBL" id="JACMSC010000004">
    <property type="protein sequence ID" value="KAG6523491.1"/>
    <property type="molecule type" value="Genomic_DNA"/>
</dbReference>
<dbReference type="InterPro" id="IPR051362">
    <property type="entry name" value="WD_repeat_creC_regulators"/>
</dbReference>
<evidence type="ECO:0000313" key="4">
    <source>
        <dbReference type="EMBL" id="KAG6523491.1"/>
    </source>
</evidence>
<keyword evidence="5" id="KW-1185">Reference proteome</keyword>
<name>A0A8J5H9V0_ZINOF</name>
<comment type="caution">
    <text evidence="4">The sequence shown here is derived from an EMBL/GenBank/DDBJ whole genome shotgun (WGS) entry which is preliminary data.</text>
</comment>
<dbReference type="InterPro" id="IPR036322">
    <property type="entry name" value="WD40_repeat_dom_sf"/>
</dbReference>
<protein>
    <submittedName>
        <fullName evidence="4">Uncharacterized protein</fullName>
    </submittedName>
</protein>
<proteinExistence type="predicted"/>
<dbReference type="Proteomes" id="UP000734854">
    <property type="component" value="Unassembled WGS sequence"/>
</dbReference>
<keyword evidence="2" id="KW-0677">Repeat</keyword>
<dbReference type="Gene3D" id="2.130.10.10">
    <property type="entry name" value="YVTN repeat-like/Quinoprotein amine dehydrogenase"/>
    <property type="match status" value="1"/>
</dbReference>
<evidence type="ECO:0000256" key="3">
    <source>
        <dbReference type="SAM" id="MobiDB-lite"/>
    </source>
</evidence>
<evidence type="ECO:0000256" key="1">
    <source>
        <dbReference type="ARBA" id="ARBA00022574"/>
    </source>
</evidence>
<evidence type="ECO:0000313" key="5">
    <source>
        <dbReference type="Proteomes" id="UP000734854"/>
    </source>
</evidence>
<dbReference type="InterPro" id="IPR015943">
    <property type="entry name" value="WD40/YVTN_repeat-like_dom_sf"/>
</dbReference>
<dbReference type="AlphaFoldDB" id="A0A8J5H9V0"/>
<reference evidence="4 5" key="1">
    <citation type="submission" date="2020-08" db="EMBL/GenBank/DDBJ databases">
        <title>Plant Genome Project.</title>
        <authorList>
            <person name="Zhang R.-G."/>
        </authorList>
    </citation>
    <scope>NUCLEOTIDE SEQUENCE [LARGE SCALE GENOMIC DNA]</scope>
    <source>
        <tissue evidence="4">Rhizome</tissue>
    </source>
</reference>
<accession>A0A8J5H9V0</accession>
<keyword evidence="1" id="KW-0853">WD repeat</keyword>
<dbReference type="PANTHER" id="PTHR14107">
    <property type="entry name" value="WD REPEAT PROTEIN"/>
    <property type="match status" value="1"/>
</dbReference>
<organism evidence="4 5">
    <name type="scientific">Zingiber officinale</name>
    <name type="common">Ginger</name>
    <name type="synonym">Amomum zingiber</name>
    <dbReference type="NCBI Taxonomy" id="94328"/>
    <lineage>
        <taxon>Eukaryota</taxon>
        <taxon>Viridiplantae</taxon>
        <taxon>Streptophyta</taxon>
        <taxon>Embryophyta</taxon>
        <taxon>Tracheophyta</taxon>
        <taxon>Spermatophyta</taxon>
        <taxon>Magnoliopsida</taxon>
        <taxon>Liliopsida</taxon>
        <taxon>Zingiberales</taxon>
        <taxon>Zingiberaceae</taxon>
        <taxon>Zingiber</taxon>
    </lineage>
</organism>
<gene>
    <name evidence="4" type="ORF">ZIOFF_013351</name>
</gene>